<sequence length="205" mass="23150">MFSNKMLSSQQQHLHSPRVFEVDTNELFKVLHSSDRPVQGCYSLAWVCGQDGGLDTAVQGEKDVRAFGFSSYILPADLGSGNFLDDIWLPSTSTTSQEAKRDDWEVLFPSISLHDWNIQMMLAPSLRAAGDSKAGLMREAWLFAPERMEASVEGVWPTEWSSEGARLVKRNMVVADDAAFREKSKLLTSMERQKWLNSYMQKLLP</sequence>
<evidence type="ECO:0000256" key="4">
    <source>
        <dbReference type="ARBA" id="ARBA00022525"/>
    </source>
</evidence>
<comment type="subcellular location">
    <subcellularLocation>
        <location evidence="1">Secreted</location>
    </subcellularLocation>
</comment>
<dbReference type="Pfam" id="PF14980">
    <property type="entry name" value="TIP39"/>
    <property type="match status" value="1"/>
</dbReference>
<comment type="similarity">
    <text evidence="2">Belongs to the parathyroid hormone family.</text>
</comment>
<keyword evidence="7" id="KW-0527">Neuropeptide</keyword>
<accession>A0AAV9QLW0</accession>
<evidence type="ECO:0000256" key="6">
    <source>
        <dbReference type="ARBA" id="ARBA00022729"/>
    </source>
</evidence>
<keyword evidence="5" id="KW-0165">Cleavage on pair of basic residues</keyword>
<dbReference type="GO" id="GO:0007218">
    <property type="term" value="P:neuropeptide signaling pathway"/>
    <property type="evidence" value="ECO:0007669"/>
    <property type="project" value="UniProtKB-KW"/>
</dbReference>
<keyword evidence="10" id="KW-1185">Reference proteome</keyword>
<name>A0AAV9QLW0_9TELE</name>
<evidence type="ECO:0000256" key="8">
    <source>
        <dbReference type="ARBA" id="ARBA00030147"/>
    </source>
</evidence>
<keyword evidence="6" id="KW-0732">Signal</keyword>
<dbReference type="Proteomes" id="UP001311232">
    <property type="component" value="Unassembled WGS sequence"/>
</dbReference>
<evidence type="ECO:0000256" key="3">
    <source>
        <dbReference type="ARBA" id="ARBA00021831"/>
    </source>
</evidence>
<dbReference type="GO" id="GO:0005576">
    <property type="term" value="C:extracellular region"/>
    <property type="evidence" value="ECO:0007669"/>
    <property type="project" value="UniProtKB-SubCell"/>
</dbReference>
<dbReference type="AlphaFoldDB" id="A0AAV9QLW0"/>
<keyword evidence="4" id="KW-0964">Secreted</keyword>
<dbReference type="PANTHER" id="PTHR28585:SF1">
    <property type="entry name" value="TUBEROINFUNDIBULAR PEPTIDE OF 39 RESIDUES"/>
    <property type="match status" value="1"/>
</dbReference>
<evidence type="ECO:0000256" key="7">
    <source>
        <dbReference type="ARBA" id="ARBA00023320"/>
    </source>
</evidence>
<protein>
    <recommendedName>
        <fullName evidence="3">Tuberoinfundibular peptide of 39 residues</fullName>
    </recommendedName>
    <alternativeName>
        <fullName evidence="8">Parathyroid hormone 2</fullName>
    </alternativeName>
</protein>
<comment type="caution">
    <text evidence="9">The sequence shown here is derived from an EMBL/GenBank/DDBJ whole genome shotgun (WGS) entry which is preliminary data.</text>
</comment>
<proteinExistence type="inferred from homology"/>
<evidence type="ECO:0000313" key="10">
    <source>
        <dbReference type="Proteomes" id="UP001311232"/>
    </source>
</evidence>
<evidence type="ECO:0000256" key="5">
    <source>
        <dbReference type="ARBA" id="ARBA00022685"/>
    </source>
</evidence>
<evidence type="ECO:0000256" key="2">
    <source>
        <dbReference type="ARBA" id="ARBA00006307"/>
    </source>
</evidence>
<dbReference type="InterPro" id="IPR029396">
    <property type="entry name" value="TIP39"/>
</dbReference>
<dbReference type="EMBL" id="JAHHUM010003074">
    <property type="protein sequence ID" value="KAK5598486.1"/>
    <property type="molecule type" value="Genomic_DNA"/>
</dbReference>
<dbReference type="PANTHER" id="PTHR28585">
    <property type="entry name" value="TUBEROINFUNDIBULAR PEPTIDE OF 39 RESIDUES"/>
    <property type="match status" value="1"/>
</dbReference>
<evidence type="ECO:0000313" key="9">
    <source>
        <dbReference type="EMBL" id="KAK5598486.1"/>
    </source>
</evidence>
<organism evidence="9 10">
    <name type="scientific">Crenichthys baileyi</name>
    <name type="common">White River springfish</name>
    <dbReference type="NCBI Taxonomy" id="28760"/>
    <lineage>
        <taxon>Eukaryota</taxon>
        <taxon>Metazoa</taxon>
        <taxon>Chordata</taxon>
        <taxon>Craniata</taxon>
        <taxon>Vertebrata</taxon>
        <taxon>Euteleostomi</taxon>
        <taxon>Actinopterygii</taxon>
        <taxon>Neopterygii</taxon>
        <taxon>Teleostei</taxon>
        <taxon>Neoteleostei</taxon>
        <taxon>Acanthomorphata</taxon>
        <taxon>Ovalentaria</taxon>
        <taxon>Atherinomorphae</taxon>
        <taxon>Cyprinodontiformes</taxon>
        <taxon>Goodeidae</taxon>
        <taxon>Crenichthys</taxon>
    </lineage>
</organism>
<gene>
    <name evidence="9" type="ORF">CRENBAI_010023</name>
</gene>
<reference evidence="9 10" key="1">
    <citation type="submission" date="2021-06" db="EMBL/GenBank/DDBJ databases">
        <authorList>
            <person name="Palmer J.M."/>
        </authorList>
    </citation>
    <scope>NUCLEOTIDE SEQUENCE [LARGE SCALE GENOMIC DNA]</scope>
    <source>
        <strain evidence="9 10">MEX-2019</strain>
        <tissue evidence="9">Muscle</tissue>
    </source>
</reference>
<evidence type="ECO:0000256" key="1">
    <source>
        <dbReference type="ARBA" id="ARBA00004613"/>
    </source>
</evidence>